<organism evidence="1 2">
    <name type="scientific">Ancylostoma ceylanicum</name>
    <dbReference type="NCBI Taxonomy" id="53326"/>
    <lineage>
        <taxon>Eukaryota</taxon>
        <taxon>Metazoa</taxon>
        <taxon>Ecdysozoa</taxon>
        <taxon>Nematoda</taxon>
        <taxon>Chromadorea</taxon>
        <taxon>Rhabditida</taxon>
        <taxon>Rhabditina</taxon>
        <taxon>Rhabditomorpha</taxon>
        <taxon>Strongyloidea</taxon>
        <taxon>Ancylostomatidae</taxon>
        <taxon>Ancylostomatinae</taxon>
        <taxon>Ancylostoma</taxon>
    </lineage>
</organism>
<dbReference type="EMBL" id="JARK01001416">
    <property type="protein sequence ID" value="EYC05775.1"/>
    <property type="molecule type" value="Genomic_DNA"/>
</dbReference>
<protein>
    <recommendedName>
        <fullName evidence="3">SXP/RAL-2 family protein Ani s 5-like cation-binding domain-containing protein</fullName>
    </recommendedName>
</protein>
<reference evidence="2" key="1">
    <citation type="journal article" date="2015" name="Nat. Genet.">
        <title>The genome and transcriptome of the zoonotic hookworm Ancylostoma ceylanicum identify infection-specific gene families.</title>
        <authorList>
            <person name="Schwarz E.M."/>
            <person name="Hu Y."/>
            <person name="Antoshechkin I."/>
            <person name="Miller M.M."/>
            <person name="Sternberg P.W."/>
            <person name="Aroian R.V."/>
        </authorList>
    </citation>
    <scope>NUCLEOTIDE SEQUENCE</scope>
    <source>
        <strain evidence="2">HY135</strain>
    </source>
</reference>
<accession>A0A016TSK7</accession>
<evidence type="ECO:0000313" key="2">
    <source>
        <dbReference type="Proteomes" id="UP000024635"/>
    </source>
</evidence>
<gene>
    <name evidence="1" type="primary">Acey_s0080.g1354</name>
    <name evidence="1" type="synonym">Acey-W01C9.1</name>
    <name evidence="1" type="ORF">Y032_0080g1354</name>
</gene>
<evidence type="ECO:0008006" key="3">
    <source>
        <dbReference type="Google" id="ProtNLM"/>
    </source>
</evidence>
<dbReference type="AlphaFoldDB" id="A0A016TSK7"/>
<evidence type="ECO:0000313" key="1">
    <source>
        <dbReference type="EMBL" id="EYC05775.1"/>
    </source>
</evidence>
<name>A0A016TSK7_9BILA</name>
<proteinExistence type="predicted"/>
<dbReference type="OrthoDB" id="5847608at2759"/>
<comment type="caution">
    <text evidence="1">The sequence shown here is derived from an EMBL/GenBank/DDBJ whole genome shotgun (WGS) entry which is preliminary data.</text>
</comment>
<keyword evidence="2" id="KW-1185">Reference proteome</keyword>
<sequence length="178" mass="20268">MLKILATCILTNFASLTLCVTTKTFNLDVVTLEPAPKPSFLMNATYASIKQFMDIYRTPAISQMRKVTQLDVLVGTLRPEVQQSYQSYKAEALLLKLTQDERLQEIAEKAHFTMAHLAALKESKEIGANQHKKRLEMIFSEFSDFMVQAVTDEVANAVDLIMRQMLRALLFTEKMTQK</sequence>
<dbReference type="Proteomes" id="UP000024635">
    <property type="component" value="Unassembled WGS sequence"/>
</dbReference>